<accession>A0ABV0MKJ8</accession>
<protein>
    <submittedName>
        <fullName evidence="2">Uncharacterized protein</fullName>
    </submittedName>
</protein>
<reference evidence="2 3" key="1">
    <citation type="submission" date="2021-06" db="EMBL/GenBank/DDBJ databases">
        <authorList>
            <person name="Palmer J.M."/>
        </authorList>
    </citation>
    <scope>NUCLEOTIDE SEQUENCE [LARGE SCALE GENOMIC DNA]</scope>
    <source>
        <strain evidence="2 3">GA_2019</strain>
        <tissue evidence="2">Muscle</tissue>
    </source>
</reference>
<proteinExistence type="predicted"/>
<name>A0ABV0MKJ8_9TELE</name>
<evidence type="ECO:0000313" key="2">
    <source>
        <dbReference type="EMBL" id="MEQ2159636.1"/>
    </source>
</evidence>
<evidence type="ECO:0000313" key="3">
    <source>
        <dbReference type="Proteomes" id="UP001476798"/>
    </source>
</evidence>
<feature type="region of interest" description="Disordered" evidence="1">
    <location>
        <begin position="111"/>
        <end position="132"/>
    </location>
</feature>
<sequence length="132" mass="14902">KAEQSRDEAISGLLDEARSLTNKEQLEIFKQNLQKAVDEAFRLKTEDKLGMANLSTPLSDTLPKILLQLQPLKEMLKFDPLVTQLLHLTESLIGKVLAYILQKEKVYAGDAGDTESNLNRRSNAQRDLHTEL</sequence>
<dbReference type="Proteomes" id="UP001476798">
    <property type="component" value="Unassembled WGS sequence"/>
</dbReference>
<comment type="caution">
    <text evidence="2">The sequence shown here is derived from an EMBL/GenBank/DDBJ whole genome shotgun (WGS) entry which is preliminary data.</text>
</comment>
<evidence type="ECO:0000256" key="1">
    <source>
        <dbReference type="SAM" id="MobiDB-lite"/>
    </source>
</evidence>
<dbReference type="EMBL" id="JAHRIO010002903">
    <property type="protein sequence ID" value="MEQ2159636.1"/>
    <property type="molecule type" value="Genomic_DNA"/>
</dbReference>
<organism evidence="2 3">
    <name type="scientific">Goodea atripinnis</name>
    <dbReference type="NCBI Taxonomy" id="208336"/>
    <lineage>
        <taxon>Eukaryota</taxon>
        <taxon>Metazoa</taxon>
        <taxon>Chordata</taxon>
        <taxon>Craniata</taxon>
        <taxon>Vertebrata</taxon>
        <taxon>Euteleostomi</taxon>
        <taxon>Actinopterygii</taxon>
        <taxon>Neopterygii</taxon>
        <taxon>Teleostei</taxon>
        <taxon>Neoteleostei</taxon>
        <taxon>Acanthomorphata</taxon>
        <taxon>Ovalentaria</taxon>
        <taxon>Atherinomorphae</taxon>
        <taxon>Cyprinodontiformes</taxon>
        <taxon>Goodeidae</taxon>
        <taxon>Goodea</taxon>
    </lineage>
</organism>
<feature type="non-terminal residue" evidence="2">
    <location>
        <position position="1"/>
    </location>
</feature>
<gene>
    <name evidence="2" type="ORF">GOODEAATRI_025089</name>
</gene>
<keyword evidence="3" id="KW-1185">Reference proteome</keyword>